<dbReference type="EMBL" id="ARQD01000001">
    <property type="protein sequence ID" value="KIX85455.1"/>
    <property type="molecule type" value="Genomic_DNA"/>
</dbReference>
<organism evidence="2 3">
    <name type="scientific">candidate division TM6 bacterium JCVI TM6SC1</name>
    <dbReference type="NCBI Taxonomy" id="1306947"/>
    <lineage>
        <taxon>Bacteria</taxon>
        <taxon>Candidatus Babelota</taxon>
        <taxon>Vermiphilus</taxon>
    </lineage>
</organism>
<sequence length="148" mass="16727">MITTIANMSMCVWNWTVSVGCFMHILIPTILIICLVAFERITFFTAVFFAVGGHITAVIVTGMCTLLSVLSAGIEYVPPLWIFELEQFPFFQPMLIVSAAWAGLYYLWFMAMQQLYTVQIAPLMVWSVVAIVSSIIIEWTLLHSICTF</sequence>
<proteinExistence type="predicted"/>
<feature type="transmembrane region" description="Helical" evidence="1">
    <location>
        <begin position="12"/>
        <end position="36"/>
    </location>
</feature>
<keyword evidence="1" id="KW-0472">Membrane</keyword>
<keyword evidence="1" id="KW-0812">Transmembrane</keyword>
<accession>A0A0D2I2M5</accession>
<feature type="transmembrane region" description="Helical" evidence="1">
    <location>
        <begin position="120"/>
        <end position="142"/>
    </location>
</feature>
<evidence type="ECO:0000256" key="1">
    <source>
        <dbReference type="SAM" id="Phobius"/>
    </source>
</evidence>
<comment type="caution">
    <text evidence="2">The sequence shown here is derived from an EMBL/GenBank/DDBJ whole genome shotgun (WGS) entry which is preliminary data.</text>
</comment>
<feature type="transmembrane region" description="Helical" evidence="1">
    <location>
        <begin position="43"/>
        <end position="70"/>
    </location>
</feature>
<evidence type="ECO:0000313" key="2">
    <source>
        <dbReference type="EMBL" id="KIX85455.1"/>
    </source>
</evidence>
<dbReference type="AlphaFoldDB" id="A0A0D2I2M5"/>
<keyword evidence="3" id="KW-1185">Reference proteome</keyword>
<feature type="transmembrane region" description="Helical" evidence="1">
    <location>
        <begin position="90"/>
        <end position="108"/>
    </location>
</feature>
<gene>
    <name evidence="2" type="ORF">J120_00560</name>
</gene>
<keyword evidence="1" id="KW-1133">Transmembrane helix</keyword>
<reference evidence="2 3" key="1">
    <citation type="journal article" date="2013" name="Proc. Natl. Acad. Sci. U.S.A.">
        <title>Candidate phylum TM6 genome recovered from a hospital sink biofilm provides genomic insights into this uncultivated phylum.</title>
        <authorList>
            <person name="McLean J.S."/>
            <person name="Lombardo M.J."/>
            <person name="Badger J.H."/>
            <person name="Edlund A."/>
            <person name="Novotny M."/>
            <person name="Yee-Greenbaum J."/>
            <person name="Vyahhi N."/>
            <person name="Hall A.P."/>
            <person name="Yang Y."/>
            <person name="Dupont C.L."/>
            <person name="Ziegler M.G."/>
            <person name="Chitsaz H."/>
            <person name="Allen A.E."/>
            <person name="Yooseph S."/>
            <person name="Tesler G."/>
            <person name="Pevzner P.A."/>
            <person name="Friedman R.M."/>
            <person name="Nealson K.H."/>
            <person name="Venter J.C."/>
            <person name="Lasken R.S."/>
        </authorList>
    </citation>
    <scope>NUCLEOTIDE SEQUENCE [LARGE SCALE GENOMIC DNA]</scope>
    <source>
        <strain evidence="2 3">TM6SC1</strain>
    </source>
</reference>
<evidence type="ECO:0000313" key="3">
    <source>
        <dbReference type="Proteomes" id="UP000032214"/>
    </source>
</evidence>
<dbReference type="Proteomes" id="UP000032214">
    <property type="component" value="Unassembled WGS sequence"/>
</dbReference>
<protein>
    <submittedName>
        <fullName evidence="2">Uncharacterized protein</fullName>
    </submittedName>
</protein>
<name>A0A0D2I2M5_9BACT</name>